<name>A0ABS0I2X3_9BACT</name>
<keyword evidence="3" id="KW-1185">Reference proteome</keyword>
<evidence type="ECO:0000313" key="3">
    <source>
        <dbReference type="Proteomes" id="UP000618931"/>
    </source>
</evidence>
<feature type="domain" description="DinB-like" evidence="1">
    <location>
        <begin position="17"/>
        <end position="138"/>
    </location>
</feature>
<dbReference type="Pfam" id="PF12867">
    <property type="entry name" value="DinB_2"/>
    <property type="match status" value="1"/>
</dbReference>
<protein>
    <submittedName>
        <fullName evidence="2">DinB family protein</fullName>
    </submittedName>
</protein>
<dbReference type="InterPro" id="IPR024775">
    <property type="entry name" value="DinB-like"/>
</dbReference>
<sequence length="168" mass="18674">MEIRTVASFLDYRANIRQRTDRVVALVPPDQLDWRGRPGSFSLGETVRHIAAIERYLYAEVAAGRPSAYAGCGPDLADGPAEALDYYQRLRAESAAIFSSLTDDDLQQKRRTPGNGQITLWKWLRALLEHEIHHRGQLYVYLGLVGVPTPPLFGLTSEEVIGLSRPGG</sequence>
<comment type="caution">
    <text evidence="2">The sequence shown here is derived from an EMBL/GenBank/DDBJ whole genome shotgun (WGS) entry which is preliminary data.</text>
</comment>
<dbReference type="InterPro" id="IPR034660">
    <property type="entry name" value="DinB/YfiT-like"/>
</dbReference>
<evidence type="ECO:0000313" key="2">
    <source>
        <dbReference type="EMBL" id="MBF9221295.1"/>
    </source>
</evidence>
<dbReference type="SUPFAM" id="SSF109854">
    <property type="entry name" value="DinB/YfiT-like putative metalloenzymes"/>
    <property type="match status" value="1"/>
</dbReference>
<dbReference type="RefSeq" id="WP_196292743.1">
    <property type="nucleotide sequence ID" value="NZ_JADQDM010000003.1"/>
</dbReference>
<reference evidence="2 3" key="1">
    <citation type="submission" date="2020-11" db="EMBL/GenBank/DDBJ databases">
        <authorList>
            <person name="Kim M.K."/>
        </authorList>
    </citation>
    <scope>NUCLEOTIDE SEQUENCE [LARGE SCALE GENOMIC DNA]</scope>
    <source>
        <strain evidence="2 3">BT662</strain>
    </source>
</reference>
<dbReference type="EMBL" id="JADQDM010000003">
    <property type="protein sequence ID" value="MBF9221295.1"/>
    <property type="molecule type" value="Genomic_DNA"/>
</dbReference>
<gene>
    <name evidence="2" type="ORF">I2H31_09275</name>
</gene>
<dbReference type="Proteomes" id="UP000618931">
    <property type="component" value="Unassembled WGS sequence"/>
</dbReference>
<accession>A0ABS0I2X3</accession>
<evidence type="ECO:0000259" key="1">
    <source>
        <dbReference type="Pfam" id="PF12867"/>
    </source>
</evidence>
<dbReference type="Gene3D" id="1.20.120.450">
    <property type="entry name" value="dinb family like domain"/>
    <property type="match status" value="1"/>
</dbReference>
<proteinExistence type="predicted"/>
<organism evidence="2 3">
    <name type="scientific">Hymenobacter ruricola</name>
    <dbReference type="NCBI Taxonomy" id="2791023"/>
    <lineage>
        <taxon>Bacteria</taxon>
        <taxon>Pseudomonadati</taxon>
        <taxon>Bacteroidota</taxon>
        <taxon>Cytophagia</taxon>
        <taxon>Cytophagales</taxon>
        <taxon>Hymenobacteraceae</taxon>
        <taxon>Hymenobacter</taxon>
    </lineage>
</organism>